<dbReference type="Pfam" id="PF06965">
    <property type="entry name" value="Na_H_antiport_1"/>
    <property type="match status" value="1"/>
</dbReference>
<evidence type="ECO:0000256" key="5">
    <source>
        <dbReference type="ARBA" id="ARBA00023136"/>
    </source>
</evidence>
<feature type="transmembrane region" description="Helical" evidence="6">
    <location>
        <begin position="238"/>
        <end position="256"/>
    </location>
</feature>
<dbReference type="PATRIC" id="fig|1167006.5.peg.2743"/>
<dbReference type="KEGG" id="dsf:UWK_02531"/>
<dbReference type="PANTHER" id="PTHR30341:SF0">
    <property type="entry name" value="NA(+)_H(+) ANTIPORTER NHAA"/>
    <property type="match status" value="1"/>
</dbReference>
<keyword evidence="2 6" id="KW-1003">Cell membrane</keyword>
<proteinExistence type="inferred from homology"/>
<gene>
    <name evidence="6" type="primary">nhaA</name>
    <name evidence="7" type="ordered locus">UWK_02531</name>
</gene>
<comment type="similarity">
    <text evidence="6">Belongs to the NhaA Na(+)/H(+) (TC 2.A.33) antiporter family.</text>
</comment>
<comment type="function">
    <text evidence="6">Na(+)/H(+) antiporter that extrudes sodium in exchange for external protons.</text>
</comment>
<evidence type="ECO:0000256" key="2">
    <source>
        <dbReference type="ARBA" id="ARBA00022475"/>
    </source>
</evidence>
<name>M1PBR2_DESSD</name>
<evidence type="ECO:0000256" key="6">
    <source>
        <dbReference type="HAMAP-Rule" id="MF_01844"/>
    </source>
</evidence>
<comment type="subcellular location">
    <subcellularLocation>
        <location evidence="1 6">Cell inner membrane</location>
        <topology evidence="1 6">Multi-pass membrane protein</topology>
    </subcellularLocation>
</comment>
<keyword evidence="4 6" id="KW-1133">Transmembrane helix</keyword>
<accession>M1PBR2</accession>
<dbReference type="RefSeq" id="WP_015404753.1">
    <property type="nucleotide sequence ID" value="NC_020304.1"/>
</dbReference>
<feature type="transmembrane region" description="Helical" evidence="6">
    <location>
        <begin position="365"/>
        <end position="390"/>
    </location>
</feature>
<feature type="transmembrane region" description="Helical" evidence="6">
    <location>
        <begin position="402"/>
        <end position="427"/>
    </location>
</feature>
<keyword evidence="6" id="KW-0915">Sodium</keyword>
<dbReference type="NCBIfam" id="TIGR00773">
    <property type="entry name" value="NhaA"/>
    <property type="match status" value="1"/>
</dbReference>
<dbReference type="GO" id="GO:0005886">
    <property type="term" value="C:plasma membrane"/>
    <property type="evidence" value="ECO:0007669"/>
    <property type="project" value="UniProtKB-SubCell"/>
</dbReference>
<feature type="transmembrane region" description="Helical" evidence="6">
    <location>
        <begin position="184"/>
        <end position="207"/>
    </location>
</feature>
<keyword evidence="6" id="KW-0997">Cell inner membrane</keyword>
<reference evidence="8" key="1">
    <citation type="journal article" date="2013" name="Stand. Genomic Sci.">
        <title>Complete genome sequence of Desulfocapsa sulfexigens, a marine deltaproteobacterium specialized in disproportionating inorganic sulfur compounds.</title>
        <authorList>
            <person name="Finster K.W."/>
            <person name="Kjeldsen K.U."/>
            <person name="Kube M."/>
            <person name="Reinhardt R."/>
            <person name="Mussmann M."/>
            <person name="Amann R."/>
            <person name="Schreiber L."/>
        </authorList>
    </citation>
    <scope>NUCLEOTIDE SEQUENCE [LARGE SCALE GENOMIC DNA]</scope>
    <source>
        <strain evidence="8">DSM 10523 / SB164P1</strain>
    </source>
</reference>
<feature type="transmembrane region" description="Helical" evidence="6">
    <location>
        <begin position="332"/>
        <end position="353"/>
    </location>
</feature>
<keyword evidence="6" id="KW-0406">Ion transport</keyword>
<dbReference type="Gene3D" id="1.20.1530.10">
    <property type="entry name" value="Na+/H+ antiporter like domain"/>
    <property type="match status" value="1"/>
</dbReference>
<keyword evidence="6" id="KW-0813">Transport</keyword>
<organism evidence="7 8">
    <name type="scientific">Desulfocapsa sulfexigens (strain DSM 10523 / SB164P1)</name>
    <dbReference type="NCBI Taxonomy" id="1167006"/>
    <lineage>
        <taxon>Bacteria</taxon>
        <taxon>Pseudomonadati</taxon>
        <taxon>Thermodesulfobacteriota</taxon>
        <taxon>Desulfobulbia</taxon>
        <taxon>Desulfobulbales</taxon>
        <taxon>Desulfocapsaceae</taxon>
        <taxon>Desulfocapsa</taxon>
    </lineage>
</organism>
<keyword evidence="6" id="KW-0739">Sodium transport</keyword>
<dbReference type="PANTHER" id="PTHR30341">
    <property type="entry name" value="SODIUM ION/PROTON ANTIPORTER NHAA-RELATED"/>
    <property type="match status" value="1"/>
</dbReference>
<keyword evidence="6" id="KW-0050">Antiport</keyword>
<evidence type="ECO:0000256" key="3">
    <source>
        <dbReference type="ARBA" id="ARBA00022692"/>
    </source>
</evidence>
<dbReference type="InterPro" id="IPR004670">
    <property type="entry name" value="NhaA"/>
</dbReference>
<feature type="transmembrane region" description="Helical" evidence="6">
    <location>
        <begin position="439"/>
        <end position="459"/>
    </location>
</feature>
<evidence type="ECO:0000256" key="1">
    <source>
        <dbReference type="ARBA" id="ARBA00004429"/>
    </source>
</evidence>
<feature type="transmembrane region" description="Helical" evidence="6">
    <location>
        <begin position="154"/>
        <end position="177"/>
    </location>
</feature>
<sequence>MTDNDQHFSNEEDTSNCLSKVLNGNSIQRSFKQALTPFEDFVHKEASSGLLLMGCTVGALVLANSAMYPVYDAVLHHKFTIGSDFFSISHSLQHWINDGLMALFFFMVGLEIKREILVGELADRKQAILPIAAAIGGMVVPALIYAAINSGSDALAGWGVPMATDIAFAMGVLALLGSRIPRSLVGFLLALAIVDDLGAVLVIAAFYTDKINLLALLFAGLAFVMLLLSNIAGIRRPLPYVIFGLLLWLGMLESGIHATLAGVITALTVPANSHCHAIPFVRRMRQLITRFETIQEDHRHIMQNSEQQKLLQSMENFVHCIESPLQRMEHNLHIWVSFLIIPIFALANAGIPIDFSTLGTTFSDPVTIGVIGGLIGGKLIGITFFSWLIIKIGLSRLPDGVTLPMIASVSLLAGIGFTMSIFIGGLAFDNAQHLLNAKIGILAASLFAGIAGYISLRLCTSELE</sequence>
<dbReference type="AlphaFoldDB" id="M1PBR2"/>
<evidence type="ECO:0000256" key="4">
    <source>
        <dbReference type="ARBA" id="ARBA00022989"/>
    </source>
</evidence>
<dbReference type="GO" id="GO:0015385">
    <property type="term" value="F:sodium:proton antiporter activity"/>
    <property type="evidence" value="ECO:0007669"/>
    <property type="project" value="UniProtKB-UniRule"/>
</dbReference>
<dbReference type="OrthoDB" id="9808135at2"/>
<dbReference type="HAMAP" id="MF_01844">
    <property type="entry name" value="NhaA"/>
    <property type="match status" value="1"/>
</dbReference>
<dbReference type="STRING" id="1167006.UWK_02531"/>
<dbReference type="Proteomes" id="UP000011721">
    <property type="component" value="Chromosome"/>
</dbReference>
<feature type="transmembrane region" description="Helical" evidence="6">
    <location>
        <begin position="213"/>
        <end position="231"/>
    </location>
</feature>
<feature type="transmembrane region" description="Helical" evidence="6">
    <location>
        <begin position="50"/>
        <end position="71"/>
    </location>
</feature>
<dbReference type="InterPro" id="IPR023171">
    <property type="entry name" value="Na/H_antiporter_dom_sf"/>
</dbReference>
<dbReference type="GO" id="GO:0006885">
    <property type="term" value="P:regulation of pH"/>
    <property type="evidence" value="ECO:0007669"/>
    <property type="project" value="UniProtKB-UniRule"/>
</dbReference>
<feature type="transmembrane region" description="Helical" evidence="6">
    <location>
        <begin position="128"/>
        <end position="148"/>
    </location>
</feature>
<evidence type="ECO:0000313" key="7">
    <source>
        <dbReference type="EMBL" id="AGF79067.1"/>
    </source>
</evidence>
<dbReference type="HOGENOM" id="CLU_015803_1_2_7"/>
<keyword evidence="5 6" id="KW-0472">Membrane</keyword>
<comment type="catalytic activity">
    <reaction evidence="6">
        <text>Na(+)(in) + 2 H(+)(out) = Na(+)(out) + 2 H(+)(in)</text>
        <dbReference type="Rhea" id="RHEA:29251"/>
        <dbReference type="ChEBI" id="CHEBI:15378"/>
        <dbReference type="ChEBI" id="CHEBI:29101"/>
    </reaction>
</comment>
<dbReference type="EMBL" id="CP003985">
    <property type="protein sequence ID" value="AGF79067.1"/>
    <property type="molecule type" value="Genomic_DNA"/>
</dbReference>
<dbReference type="eggNOG" id="COG3004">
    <property type="taxonomic scope" value="Bacteria"/>
</dbReference>
<keyword evidence="8" id="KW-1185">Reference proteome</keyword>
<feature type="transmembrane region" description="Helical" evidence="6">
    <location>
        <begin position="91"/>
        <end position="108"/>
    </location>
</feature>
<protein>
    <recommendedName>
        <fullName evidence="6">Na(+)/H(+) antiporter NhaA</fullName>
    </recommendedName>
    <alternativeName>
        <fullName evidence="6">Sodium/proton antiporter NhaA</fullName>
    </alternativeName>
</protein>
<keyword evidence="3 6" id="KW-0812">Transmembrane</keyword>
<evidence type="ECO:0000313" key="8">
    <source>
        <dbReference type="Proteomes" id="UP000011721"/>
    </source>
</evidence>